<dbReference type="GO" id="GO:0005524">
    <property type="term" value="F:ATP binding"/>
    <property type="evidence" value="ECO:0007669"/>
    <property type="project" value="UniProtKB-UniRule"/>
</dbReference>
<dbReference type="SMART" id="SM00220">
    <property type="entry name" value="S_TKc"/>
    <property type="match status" value="1"/>
</dbReference>
<dbReference type="EC" id="2.7.11.1" evidence="1"/>
<evidence type="ECO:0000256" key="5">
    <source>
        <dbReference type="RuleBase" id="RU000304"/>
    </source>
</evidence>
<evidence type="ECO:0000256" key="3">
    <source>
        <dbReference type="ARBA" id="ARBA00022840"/>
    </source>
</evidence>
<gene>
    <name evidence="9" type="primary">LOC115630767</name>
</gene>
<keyword evidence="8" id="KW-1185">Reference proteome</keyword>
<dbReference type="PROSITE" id="PS00107">
    <property type="entry name" value="PROTEIN_KINASE_ATP"/>
    <property type="match status" value="1"/>
</dbReference>
<dbReference type="FunFam" id="1.10.510.10:FF:000596">
    <property type="entry name" value="CK1 family protein kinase"/>
    <property type="match status" value="1"/>
</dbReference>
<dbReference type="PROSITE" id="PS50011">
    <property type="entry name" value="PROTEIN_KINASE_DOM"/>
    <property type="match status" value="1"/>
</dbReference>
<evidence type="ECO:0000313" key="8">
    <source>
        <dbReference type="Proteomes" id="UP000504634"/>
    </source>
</evidence>
<feature type="domain" description="Protein kinase" evidence="7">
    <location>
        <begin position="19"/>
        <end position="286"/>
    </location>
</feature>
<dbReference type="GeneID" id="115630767"/>
<dbReference type="InterPro" id="IPR000719">
    <property type="entry name" value="Prot_kinase_dom"/>
</dbReference>
<evidence type="ECO:0000256" key="2">
    <source>
        <dbReference type="ARBA" id="ARBA00022741"/>
    </source>
</evidence>
<evidence type="ECO:0000259" key="7">
    <source>
        <dbReference type="PROSITE" id="PS50011"/>
    </source>
</evidence>
<dbReference type="InterPro" id="IPR050235">
    <property type="entry name" value="CK1_Ser-Thr_kinase"/>
</dbReference>
<protein>
    <recommendedName>
        <fullName evidence="1">non-specific serine/threonine protein kinase</fullName>
        <ecNumber evidence="1">2.7.11.1</ecNumber>
    </recommendedName>
</protein>
<evidence type="ECO:0000256" key="4">
    <source>
        <dbReference type="PROSITE-ProRule" id="PRU10141"/>
    </source>
</evidence>
<reference evidence="9" key="1">
    <citation type="submission" date="2025-08" db="UniProtKB">
        <authorList>
            <consortium name="RefSeq"/>
        </authorList>
    </citation>
    <scope>IDENTIFICATION</scope>
    <source>
        <strain evidence="9">11010-0011.00</strain>
        <tissue evidence="9">Whole body</tissue>
    </source>
</reference>
<dbReference type="PANTHER" id="PTHR11909">
    <property type="entry name" value="CASEIN KINASE-RELATED"/>
    <property type="match status" value="1"/>
</dbReference>
<organism evidence="8 9">
    <name type="scientific">Drosophila lebanonensis</name>
    <name type="common">Fruit fly</name>
    <name type="synonym">Scaptodrosophila lebanonensis</name>
    <dbReference type="NCBI Taxonomy" id="7225"/>
    <lineage>
        <taxon>Eukaryota</taxon>
        <taxon>Metazoa</taxon>
        <taxon>Ecdysozoa</taxon>
        <taxon>Arthropoda</taxon>
        <taxon>Hexapoda</taxon>
        <taxon>Insecta</taxon>
        <taxon>Pterygota</taxon>
        <taxon>Neoptera</taxon>
        <taxon>Endopterygota</taxon>
        <taxon>Diptera</taxon>
        <taxon>Brachycera</taxon>
        <taxon>Muscomorpha</taxon>
        <taxon>Ephydroidea</taxon>
        <taxon>Drosophilidae</taxon>
        <taxon>Scaptodrosophila</taxon>
    </lineage>
</organism>
<comment type="similarity">
    <text evidence="5">Belongs to the protein kinase superfamily.</text>
</comment>
<feature type="compositionally biased region" description="Acidic residues" evidence="6">
    <location>
        <begin position="324"/>
        <end position="333"/>
    </location>
</feature>
<feature type="binding site" evidence="4">
    <location>
        <position position="48"/>
    </location>
    <ligand>
        <name>ATP</name>
        <dbReference type="ChEBI" id="CHEBI:30616"/>
    </ligand>
</feature>
<dbReference type="InterPro" id="IPR017441">
    <property type="entry name" value="Protein_kinase_ATP_BS"/>
</dbReference>
<dbReference type="Pfam" id="PF00069">
    <property type="entry name" value="Pkinase"/>
    <property type="match status" value="1"/>
</dbReference>
<dbReference type="AlphaFoldDB" id="A0A6J2U6X7"/>
<evidence type="ECO:0000256" key="1">
    <source>
        <dbReference type="ARBA" id="ARBA00012513"/>
    </source>
</evidence>
<dbReference type="SUPFAM" id="SSF56112">
    <property type="entry name" value="Protein kinase-like (PK-like)"/>
    <property type="match status" value="1"/>
</dbReference>
<dbReference type="RefSeq" id="XP_030383283.1">
    <property type="nucleotide sequence ID" value="XM_030527423.1"/>
</dbReference>
<keyword evidence="5" id="KW-0723">Serine/threonine-protein kinase</keyword>
<dbReference type="InterPro" id="IPR011009">
    <property type="entry name" value="Kinase-like_dom_sf"/>
</dbReference>
<keyword evidence="9" id="KW-0418">Kinase</keyword>
<accession>A0A6J2U6X7</accession>
<dbReference type="Proteomes" id="UP000504634">
    <property type="component" value="Unplaced"/>
</dbReference>
<evidence type="ECO:0000313" key="9">
    <source>
        <dbReference type="RefSeq" id="XP_030383283.1"/>
    </source>
</evidence>
<keyword evidence="2 4" id="KW-0547">Nucleotide-binding</keyword>
<dbReference type="InterPro" id="IPR008271">
    <property type="entry name" value="Ser/Thr_kinase_AS"/>
</dbReference>
<dbReference type="OrthoDB" id="5800476at2759"/>
<evidence type="ECO:0000256" key="6">
    <source>
        <dbReference type="SAM" id="MobiDB-lite"/>
    </source>
</evidence>
<dbReference type="CDD" id="cd14016">
    <property type="entry name" value="STKc_CK1"/>
    <property type="match status" value="1"/>
</dbReference>
<dbReference type="PROSITE" id="PS00108">
    <property type="entry name" value="PROTEIN_KINASE_ST"/>
    <property type="match status" value="1"/>
</dbReference>
<dbReference type="Gene3D" id="1.10.510.10">
    <property type="entry name" value="Transferase(Phosphotransferase) domain 1"/>
    <property type="match status" value="1"/>
</dbReference>
<proteinExistence type="inferred from homology"/>
<keyword evidence="3 4" id="KW-0067">ATP-binding</keyword>
<feature type="region of interest" description="Disordered" evidence="6">
    <location>
        <begin position="315"/>
        <end position="341"/>
    </location>
</feature>
<sequence>MNKLKSGNGKPTTYSLQDFKVVRRIGEGSFGEIFQAKLHSNGQHVAVKVERKHTQHPQLSFEHKLYVALQGRPGIPKVYDFFNQKQYNLLVMELLGSSLDDLLNYCGGRFSIKTVLMLADQMIKRLQMLHENNFIHRDVKPQNFLMGLGEKSNEVYIIDFGLAKKYRNALGTHILYGEGKSLTGTARYVSINTHLGIEQSRRDDMEALSYMLMYFLSGHLPWQGLVSNSKKQKFELITEKKLSTSLDDLCSGFPPEFAIFIQDCRSLKFTETPKYLRARRFFHDLYAKLQYCNDSVFDWNTLELLQKQRTQMLNSEVKPSLNDEKDERDDADMDEVKVNET</sequence>
<dbReference type="GO" id="GO:0004674">
    <property type="term" value="F:protein serine/threonine kinase activity"/>
    <property type="evidence" value="ECO:0007669"/>
    <property type="project" value="UniProtKB-KW"/>
</dbReference>
<keyword evidence="9" id="KW-0808">Transferase</keyword>
<name>A0A6J2U6X7_DROLE</name>